<protein>
    <submittedName>
        <fullName evidence="3">Stage III sporulation protein AE</fullName>
    </submittedName>
</protein>
<feature type="transmembrane region" description="Helical" evidence="1">
    <location>
        <begin position="228"/>
        <end position="249"/>
    </location>
</feature>
<dbReference type="Proteomes" id="UP000198508">
    <property type="component" value="Unassembled WGS sequence"/>
</dbReference>
<sequence>MTGRSAKYRRTWARATLAAALMLLFCGVGGFPACTYGAEQTPTAQEREDERRDELDAGVDSALGQLDIGEDLDKIQEFLDTRLTPGSGFSFTSMMKSLLTGDLKSVLGQAGMGLKNSLVSEVHSAGSLLAQVVVIGMVGAVFTNFSSVFKGGHISDTGFFVTYLLLFTCLAASFFASIEIASDVLGQVLDFVKLLMPAYFLTVAFSGGSVSAVALYEAMTAAVTLVQWLCCNLLLPVVRIYVLLVLAGHVAKEEMLSKLTELLEQWVGWALKTLMGLVLGLQVLQGMVVPYADSAGQAGVRKVIEIIPGLGQGAGAVAQMVLGSGVLIKNSLGAAAVVVLLIMTLVPIAKLAVLMLFYQLAAAVMQPVCDKRVVSCVSGVSCGHKLLLKIVVSSLLLFVIAIAITCAATNVNYYTV</sequence>
<feature type="transmembrane region" description="Helical" evidence="1">
    <location>
        <begin position="198"/>
        <end position="216"/>
    </location>
</feature>
<dbReference type="InterPro" id="IPR014194">
    <property type="entry name" value="Spore_III_AE"/>
</dbReference>
<dbReference type="Pfam" id="PF09546">
    <property type="entry name" value="Spore_III_AE"/>
    <property type="match status" value="1"/>
</dbReference>
<keyword evidence="1" id="KW-0472">Membrane</keyword>
<evidence type="ECO:0000313" key="4">
    <source>
        <dbReference type="Proteomes" id="UP000198508"/>
    </source>
</evidence>
<dbReference type="STRING" id="460384.SAMN05216313_10678"/>
<feature type="transmembrane region" description="Helical" evidence="1">
    <location>
        <begin position="334"/>
        <end position="365"/>
    </location>
</feature>
<dbReference type="AlphaFoldDB" id="A0A1I0EFY5"/>
<name>A0A1I0EFY5_9FIRM</name>
<feature type="transmembrane region" description="Helical" evidence="1">
    <location>
        <begin position="157"/>
        <end position="178"/>
    </location>
</feature>
<feature type="chain" id="PRO_5038378490" evidence="2">
    <location>
        <begin position="31"/>
        <end position="416"/>
    </location>
</feature>
<dbReference type="EMBL" id="FOIM01000006">
    <property type="protein sequence ID" value="SET43471.1"/>
    <property type="molecule type" value="Genomic_DNA"/>
</dbReference>
<gene>
    <name evidence="3" type="ORF">SAMN05216313_10678</name>
</gene>
<keyword evidence="2" id="KW-0732">Signal</keyword>
<organism evidence="3 4">
    <name type="scientific">Enterocloster lavalensis</name>
    <dbReference type="NCBI Taxonomy" id="460384"/>
    <lineage>
        <taxon>Bacteria</taxon>
        <taxon>Bacillati</taxon>
        <taxon>Bacillota</taxon>
        <taxon>Clostridia</taxon>
        <taxon>Lachnospirales</taxon>
        <taxon>Lachnospiraceae</taxon>
        <taxon>Enterocloster</taxon>
    </lineage>
</organism>
<proteinExistence type="predicted"/>
<feature type="transmembrane region" description="Helical" evidence="1">
    <location>
        <begin position="269"/>
        <end position="291"/>
    </location>
</feature>
<dbReference type="RefSeq" id="WP_092362111.1">
    <property type="nucleotide sequence ID" value="NZ_DAINWJ010000276.1"/>
</dbReference>
<accession>A0A1I0EFY5</accession>
<keyword evidence="1" id="KW-0812">Transmembrane</keyword>
<feature type="transmembrane region" description="Helical" evidence="1">
    <location>
        <begin position="125"/>
        <end position="145"/>
    </location>
</feature>
<evidence type="ECO:0000256" key="1">
    <source>
        <dbReference type="SAM" id="Phobius"/>
    </source>
</evidence>
<feature type="signal peptide" evidence="2">
    <location>
        <begin position="1"/>
        <end position="30"/>
    </location>
</feature>
<keyword evidence="4" id="KW-1185">Reference proteome</keyword>
<evidence type="ECO:0000313" key="3">
    <source>
        <dbReference type="EMBL" id="SET43471.1"/>
    </source>
</evidence>
<reference evidence="4" key="1">
    <citation type="submission" date="2016-10" db="EMBL/GenBank/DDBJ databases">
        <authorList>
            <person name="Varghese N."/>
            <person name="Submissions S."/>
        </authorList>
    </citation>
    <scope>NUCLEOTIDE SEQUENCE [LARGE SCALE GENOMIC DNA]</scope>
    <source>
        <strain evidence="4">NLAE-zl-G277</strain>
    </source>
</reference>
<keyword evidence="1" id="KW-1133">Transmembrane helix</keyword>
<feature type="transmembrane region" description="Helical" evidence="1">
    <location>
        <begin position="386"/>
        <end position="411"/>
    </location>
</feature>
<evidence type="ECO:0000256" key="2">
    <source>
        <dbReference type="SAM" id="SignalP"/>
    </source>
</evidence>